<dbReference type="EMBL" id="JASVWF010000003">
    <property type="protein sequence ID" value="MDL5157591.1"/>
    <property type="molecule type" value="Genomic_DNA"/>
</dbReference>
<name>A0ABT7MAB1_9PSEU</name>
<evidence type="ECO:0000313" key="2">
    <source>
        <dbReference type="Proteomes" id="UP001231924"/>
    </source>
</evidence>
<evidence type="ECO:0000313" key="1">
    <source>
        <dbReference type="EMBL" id="MDL5157591.1"/>
    </source>
</evidence>
<dbReference type="InterPro" id="IPR009078">
    <property type="entry name" value="Ferritin-like_SF"/>
</dbReference>
<dbReference type="Gene3D" id="1.10.620.20">
    <property type="entry name" value="Ribonucleotide Reductase, subunit A"/>
    <property type="match status" value="1"/>
</dbReference>
<proteinExistence type="predicted"/>
<gene>
    <name evidence="1" type="ORF">QRT03_16615</name>
</gene>
<dbReference type="RefSeq" id="WP_286054040.1">
    <property type="nucleotide sequence ID" value="NZ_JASVWF010000003.1"/>
</dbReference>
<dbReference type="SUPFAM" id="SSF47240">
    <property type="entry name" value="Ferritin-like"/>
    <property type="match status" value="1"/>
</dbReference>
<accession>A0ABT7MAB1</accession>
<dbReference type="Pfam" id="PF11583">
    <property type="entry name" value="AurF"/>
    <property type="match status" value="1"/>
</dbReference>
<comment type="caution">
    <text evidence="1">The sequence shown here is derived from an EMBL/GenBank/DDBJ whole genome shotgun (WGS) entry which is preliminary data.</text>
</comment>
<reference evidence="1 2" key="1">
    <citation type="submission" date="2023-06" db="EMBL/GenBank/DDBJ databases">
        <title>Actinomycetospora Odt1-22.</title>
        <authorList>
            <person name="Supong K."/>
        </authorList>
    </citation>
    <scope>NUCLEOTIDE SEQUENCE [LARGE SCALE GENOMIC DNA]</scope>
    <source>
        <strain evidence="1 2">Odt1-22</strain>
    </source>
</reference>
<dbReference type="InterPro" id="IPR012348">
    <property type="entry name" value="RNR-like"/>
</dbReference>
<keyword evidence="2" id="KW-1185">Reference proteome</keyword>
<dbReference type="Proteomes" id="UP001231924">
    <property type="component" value="Unassembled WGS sequence"/>
</dbReference>
<dbReference type="InterPro" id="IPR025859">
    <property type="entry name" value="AurF/CmlI"/>
</dbReference>
<protein>
    <submittedName>
        <fullName evidence="1">Diiron oxygenase</fullName>
    </submittedName>
</protein>
<organism evidence="1 2">
    <name type="scientific">Actinomycetospora termitidis</name>
    <dbReference type="NCBI Taxonomy" id="3053470"/>
    <lineage>
        <taxon>Bacteria</taxon>
        <taxon>Bacillati</taxon>
        <taxon>Actinomycetota</taxon>
        <taxon>Actinomycetes</taxon>
        <taxon>Pseudonocardiales</taxon>
        <taxon>Pseudonocardiaceae</taxon>
        <taxon>Actinomycetospora</taxon>
    </lineage>
</organism>
<sequence length="341" mass="38265">MTILDRDATASRLLTASARHTLDPSIEVDWDAPVDPAGWAVPPERVSLHGTQLWDDLDPDQQRELARHEAASLLSVGLWFEVILMQMLVRHAYALDLRLPHSQYALTEVGDETRHSVMFARAVDALGCPDYRPHGRLHRLGGIYGHLGSGASMFASVLVAEEATDRLQRESMHDERVLPLMRAVARVHVVEEARHVRFAREELARIVPTLSRAELARERWLTALVSTEVVNSLWQARLYRSVGISGRVGRRAALANPEHTATRRFMTEKVLGFLDDVGMVGGASEQVWKRAGCADRRHPRLNERHPRAHRRCEGAVRSFGATQYGLPPSTATRSATRTWEP</sequence>